<dbReference type="GO" id="GO:0006302">
    <property type="term" value="P:double-strand break repair"/>
    <property type="evidence" value="ECO:0007669"/>
    <property type="project" value="TreeGrafter"/>
</dbReference>
<dbReference type="PANTHER" id="PTHR10133">
    <property type="entry name" value="DNA POLYMERASE I"/>
    <property type="match status" value="1"/>
</dbReference>
<dbReference type="SUPFAM" id="SSF88723">
    <property type="entry name" value="PIN domain-like"/>
    <property type="match status" value="1"/>
</dbReference>
<dbReference type="Gene3D" id="3.30.70.370">
    <property type="match status" value="1"/>
</dbReference>
<dbReference type="InterPro" id="IPR020045">
    <property type="entry name" value="DNA_polI_H3TH"/>
</dbReference>
<dbReference type="InterPro" id="IPR036279">
    <property type="entry name" value="5-3_exonuclease_C_sf"/>
</dbReference>
<keyword evidence="6" id="KW-0540">Nuclease</keyword>
<name>A0A644VLL3_9ZZZZ</name>
<evidence type="ECO:0000259" key="14">
    <source>
        <dbReference type="SMART" id="SM00475"/>
    </source>
</evidence>
<dbReference type="Pfam" id="PF00476">
    <property type="entry name" value="DNA_pol_A"/>
    <property type="match status" value="1"/>
</dbReference>
<dbReference type="InterPro" id="IPR002298">
    <property type="entry name" value="DNA_polymerase_A"/>
</dbReference>
<keyword evidence="9" id="KW-0269">Exonuclease</keyword>
<dbReference type="GO" id="GO:0008409">
    <property type="term" value="F:5'-3' exonuclease activity"/>
    <property type="evidence" value="ECO:0007669"/>
    <property type="project" value="InterPro"/>
</dbReference>
<dbReference type="NCBIfam" id="TIGR00593">
    <property type="entry name" value="pola"/>
    <property type="match status" value="1"/>
</dbReference>
<dbReference type="InterPro" id="IPR001098">
    <property type="entry name" value="DNA-dir_DNA_pol_A_palm_dom"/>
</dbReference>
<evidence type="ECO:0000256" key="9">
    <source>
        <dbReference type="ARBA" id="ARBA00022839"/>
    </source>
</evidence>
<protein>
    <recommendedName>
        <fullName evidence="2">DNA-directed DNA polymerase</fullName>
        <ecNumber evidence="2">2.7.7.7</ecNumber>
    </recommendedName>
</protein>
<comment type="caution">
    <text evidence="16">The sequence shown here is derived from an EMBL/GenBank/DDBJ whole genome shotgun (WGS) entry which is preliminary data.</text>
</comment>
<dbReference type="SMART" id="SM00482">
    <property type="entry name" value="POLAc"/>
    <property type="match status" value="1"/>
</dbReference>
<dbReference type="PRINTS" id="PR00868">
    <property type="entry name" value="DNAPOLI"/>
</dbReference>
<evidence type="ECO:0000256" key="6">
    <source>
        <dbReference type="ARBA" id="ARBA00022722"/>
    </source>
</evidence>
<comment type="similarity">
    <text evidence="1">Belongs to the DNA polymerase type-A family.</text>
</comment>
<dbReference type="Gene3D" id="3.30.420.10">
    <property type="entry name" value="Ribonuclease H-like superfamily/Ribonuclease H"/>
    <property type="match status" value="2"/>
</dbReference>
<dbReference type="Gene3D" id="1.10.150.20">
    <property type="entry name" value="5' to 3' exonuclease, C-terminal subdomain"/>
    <property type="match status" value="2"/>
</dbReference>
<dbReference type="InterPro" id="IPR002421">
    <property type="entry name" value="5-3_exonuclease"/>
</dbReference>
<evidence type="ECO:0000256" key="4">
    <source>
        <dbReference type="ARBA" id="ARBA00022695"/>
    </source>
</evidence>
<keyword evidence="5" id="KW-0235">DNA replication</keyword>
<dbReference type="CDD" id="cd08637">
    <property type="entry name" value="DNA_pol_A_pol_I_C"/>
    <property type="match status" value="1"/>
</dbReference>
<keyword evidence="4 16" id="KW-0548">Nucleotidyltransferase</keyword>
<dbReference type="SUPFAM" id="SSF53098">
    <property type="entry name" value="Ribonuclease H-like"/>
    <property type="match status" value="1"/>
</dbReference>
<dbReference type="PANTHER" id="PTHR10133:SF27">
    <property type="entry name" value="DNA POLYMERASE NU"/>
    <property type="match status" value="1"/>
</dbReference>
<dbReference type="FunFam" id="1.10.150.20:FF:000003">
    <property type="entry name" value="DNA polymerase I"/>
    <property type="match status" value="1"/>
</dbReference>
<evidence type="ECO:0000256" key="1">
    <source>
        <dbReference type="ARBA" id="ARBA00007705"/>
    </source>
</evidence>
<dbReference type="GO" id="GO:0003677">
    <property type="term" value="F:DNA binding"/>
    <property type="evidence" value="ECO:0007669"/>
    <property type="project" value="UniProtKB-KW"/>
</dbReference>
<evidence type="ECO:0000259" key="15">
    <source>
        <dbReference type="SMART" id="SM00482"/>
    </source>
</evidence>
<dbReference type="InterPro" id="IPR012337">
    <property type="entry name" value="RNaseH-like_sf"/>
</dbReference>
<dbReference type="Pfam" id="PF02739">
    <property type="entry name" value="5_3_exonuc_N"/>
    <property type="match status" value="1"/>
</dbReference>
<sequence>MSEKFLIIDGSSLIHRAFFALPPLKTRKNVNTGAVYGFCNMLLRLLNELSPKYVAIAFDKSRKTFRSEKYEAYKAQRKETPSELSEQFPIAMELFKEMGINTMDLESYEADDIIGTLATAAPKDMDVIVVTGDKDEFQLIDDNVKIYYTKRGISDIQIYDADEFAKNYAGLKPLQIIDIKGLMGDVSDNIPGVPGVGPKTALKLIVEYSSVENVLNNIDKVNGKSLKEKLTANKQQALLSKELATICRQAPISTNLAEYTLKGMSGTVRSMMQELEFRNLWERFAAVLGTDEETSVMDLFGSQTYSQVEHYPRVEITGQAQADRLFENISAANVITPLTYVAEGDIPNLSLTHLEILMGEKVYVFNKECGVWPSVYNWLADSAAAKAVCDGKELAKVCLAQGKVLAGILEDVAIAGYLYEAGENSFSLQVLSDRYVFPNDGGTVQDLGALVPVMQKFLQERELTKLYKTIELPLVEVLAKMEFTGIAIDEKMLTAITIEMKSKVEELERLAQEQAGEEFNLKSPKQLGSLLFEKLNLPIIKKTKTGYSTDVTVLEQLEGKHPVISTILEHRQLSKLLSTYLEGMKPLINTTTHRIHTHFQQAVTITGRLSSTEPNLQNIPIRTEIGKRMREMFVPGIGYDLLMSCDYSQVELRILAHISQDPLFMDSFAKGQDVHARTAAEVFGVDINEVTSFMRHKAKAVNFGIVYGISDYGLSKQLGVSRDEAAFYIANYFARYTGVKKYMENEIIKAREQGYVETLFGRRRYLPDIKQSNFNLRSFAERTAINTPIQGTAADIIKIAMLKVAEALANARVKSRVLLQVHDELVLEVTNDEKEEVAGLLKTTMENAVKLSVPLVADVATGKTWAQTK</sequence>
<evidence type="ECO:0000256" key="5">
    <source>
        <dbReference type="ARBA" id="ARBA00022705"/>
    </source>
</evidence>
<gene>
    <name evidence="16" type="primary">polA_11</name>
    <name evidence="16" type="ORF">SDC9_38177</name>
</gene>
<evidence type="ECO:0000256" key="8">
    <source>
        <dbReference type="ARBA" id="ARBA00022801"/>
    </source>
</evidence>
<dbReference type="InterPro" id="IPR008918">
    <property type="entry name" value="HhH2"/>
</dbReference>
<feature type="domain" description="5'-3' exonuclease" evidence="14">
    <location>
        <begin position="3"/>
        <end position="262"/>
    </location>
</feature>
<dbReference type="InterPro" id="IPR043502">
    <property type="entry name" value="DNA/RNA_pol_sf"/>
</dbReference>
<proteinExistence type="inferred from homology"/>
<dbReference type="SMART" id="SM00279">
    <property type="entry name" value="HhH2"/>
    <property type="match status" value="1"/>
</dbReference>
<keyword evidence="12" id="KW-0234">DNA repair</keyword>
<dbReference type="SMART" id="SM00475">
    <property type="entry name" value="53EXOc"/>
    <property type="match status" value="1"/>
</dbReference>
<dbReference type="FunFam" id="3.40.50.1010:FF:000001">
    <property type="entry name" value="DNA polymerase I"/>
    <property type="match status" value="1"/>
</dbReference>
<dbReference type="AlphaFoldDB" id="A0A644VLL3"/>
<dbReference type="Gene3D" id="3.40.50.1010">
    <property type="entry name" value="5'-nuclease"/>
    <property type="match status" value="1"/>
</dbReference>
<dbReference type="EMBL" id="VSSQ01000347">
    <property type="protein sequence ID" value="MPL92080.1"/>
    <property type="molecule type" value="Genomic_DNA"/>
</dbReference>
<dbReference type="FunFam" id="1.20.1060.10:FF:000001">
    <property type="entry name" value="DNA polymerase I"/>
    <property type="match status" value="1"/>
</dbReference>
<dbReference type="SUPFAM" id="SSF56672">
    <property type="entry name" value="DNA/RNA polymerases"/>
    <property type="match status" value="1"/>
</dbReference>
<comment type="catalytic activity">
    <reaction evidence="13">
        <text>DNA(n) + a 2'-deoxyribonucleoside 5'-triphosphate = DNA(n+1) + diphosphate</text>
        <dbReference type="Rhea" id="RHEA:22508"/>
        <dbReference type="Rhea" id="RHEA-COMP:17339"/>
        <dbReference type="Rhea" id="RHEA-COMP:17340"/>
        <dbReference type="ChEBI" id="CHEBI:33019"/>
        <dbReference type="ChEBI" id="CHEBI:61560"/>
        <dbReference type="ChEBI" id="CHEBI:173112"/>
        <dbReference type="EC" id="2.7.7.7"/>
    </reaction>
</comment>
<dbReference type="PROSITE" id="PS00447">
    <property type="entry name" value="DNA_POLYMERASE_A"/>
    <property type="match status" value="1"/>
</dbReference>
<dbReference type="CDD" id="cd09898">
    <property type="entry name" value="H3TH_53EXO"/>
    <property type="match status" value="1"/>
</dbReference>
<dbReference type="InterPro" id="IPR029060">
    <property type="entry name" value="PIN-like_dom_sf"/>
</dbReference>
<organism evidence="16">
    <name type="scientific">bioreactor metagenome</name>
    <dbReference type="NCBI Taxonomy" id="1076179"/>
    <lineage>
        <taxon>unclassified sequences</taxon>
        <taxon>metagenomes</taxon>
        <taxon>ecological metagenomes</taxon>
    </lineage>
</organism>
<dbReference type="EC" id="2.7.7.7" evidence="2"/>
<evidence type="ECO:0000256" key="11">
    <source>
        <dbReference type="ARBA" id="ARBA00023125"/>
    </source>
</evidence>
<dbReference type="InterPro" id="IPR036397">
    <property type="entry name" value="RNaseH_sf"/>
</dbReference>
<dbReference type="Gene3D" id="1.20.1060.10">
    <property type="entry name" value="Taq DNA Polymerase, Chain T, domain 4"/>
    <property type="match status" value="1"/>
</dbReference>
<dbReference type="SUPFAM" id="SSF47807">
    <property type="entry name" value="5' to 3' exonuclease, C-terminal subdomain"/>
    <property type="match status" value="1"/>
</dbReference>
<dbReference type="InterPro" id="IPR019760">
    <property type="entry name" value="DNA-dir_DNA_pol_A_CS"/>
</dbReference>
<dbReference type="InterPro" id="IPR018320">
    <property type="entry name" value="DNA_polymerase_1"/>
</dbReference>
<dbReference type="FunFam" id="1.10.150.20:FF:000002">
    <property type="entry name" value="DNA polymerase I"/>
    <property type="match status" value="1"/>
</dbReference>
<reference evidence="16" key="1">
    <citation type="submission" date="2019-08" db="EMBL/GenBank/DDBJ databases">
        <authorList>
            <person name="Kucharzyk K."/>
            <person name="Murdoch R.W."/>
            <person name="Higgins S."/>
            <person name="Loffler F."/>
        </authorList>
    </citation>
    <scope>NUCLEOTIDE SEQUENCE</scope>
</reference>
<evidence type="ECO:0000256" key="3">
    <source>
        <dbReference type="ARBA" id="ARBA00022679"/>
    </source>
</evidence>
<keyword evidence="7" id="KW-0227">DNA damage</keyword>
<evidence type="ECO:0000256" key="2">
    <source>
        <dbReference type="ARBA" id="ARBA00012417"/>
    </source>
</evidence>
<dbReference type="InterPro" id="IPR020046">
    <property type="entry name" value="5-3_exonucl_a-hlix_arch_N"/>
</dbReference>
<keyword evidence="11" id="KW-0238">DNA-binding</keyword>
<dbReference type="GO" id="GO:0006261">
    <property type="term" value="P:DNA-templated DNA replication"/>
    <property type="evidence" value="ECO:0007669"/>
    <property type="project" value="InterPro"/>
</dbReference>
<evidence type="ECO:0000256" key="10">
    <source>
        <dbReference type="ARBA" id="ARBA00022932"/>
    </source>
</evidence>
<evidence type="ECO:0000256" key="7">
    <source>
        <dbReference type="ARBA" id="ARBA00022763"/>
    </source>
</evidence>
<evidence type="ECO:0000313" key="16">
    <source>
        <dbReference type="EMBL" id="MPL92080.1"/>
    </source>
</evidence>
<keyword evidence="10" id="KW-0239">DNA-directed DNA polymerase</keyword>
<evidence type="ECO:0000256" key="13">
    <source>
        <dbReference type="ARBA" id="ARBA00049244"/>
    </source>
</evidence>
<evidence type="ECO:0000256" key="12">
    <source>
        <dbReference type="ARBA" id="ARBA00023204"/>
    </source>
</evidence>
<feature type="domain" description="DNA-directed DNA polymerase family A palm" evidence="15">
    <location>
        <begin position="626"/>
        <end position="833"/>
    </location>
</feature>
<keyword evidence="8" id="KW-0378">Hydrolase</keyword>
<dbReference type="CDD" id="cd09859">
    <property type="entry name" value="PIN_53EXO"/>
    <property type="match status" value="1"/>
</dbReference>
<accession>A0A644VLL3</accession>
<dbReference type="Pfam" id="PF01367">
    <property type="entry name" value="5_3_exonuc"/>
    <property type="match status" value="1"/>
</dbReference>
<dbReference type="GO" id="GO:0003887">
    <property type="term" value="F:DNA-directed DNA polymerase activity"/>
    <property type="evidence" value="ECO:0007669"/>
    <property type="project" value="UniProtKB-KW"/>
</dbReference>
<keyword evidence="3 16" id="KW-0808">Transferase</keyword>